<reference evidence="5 6" key="1">
    <citation type="submission" date="2020-03" db="EMBL/GenBank/DDBJ databases">
        <title>Whole genome shotgun sequence of Phytohabitans suffuscus NBRC 105367.</title>
        <authorList>
            <person name="Komaki H."/>
            <person name="Tamura T."/>
        </authorList>
    </citation>
    <scope>NUCLEOTIDE SEQUENCE [LARGE SCALE GENOMIC DNA]</scope>
    <source>
        <strain evidence="5 6">NBRC 105367</strain>
    </source>
</reference>
<reference evidence="5 6" key="2">
    <citation type="submission" date="2020-03" db="EMBL/GenBank/DDBJ databases">
        <authorList>
            <person name="Ichikawa N."/>
            <person name="Kimura A."/>
            <person name="Kitahashi Y."/>
            <person name="Uohara A."/>
        </authorList>
    </citation>
    <scope>NUCLEOTIDE SEQUENCE [LARGE SCALE GENOMIC DNA]</scope>
    <source>
        <strain evidence="5 6">NBRC 105367</strain>
    </source>
</reference>
<dbReference type="EMBL" id="AP022871">
    <property type="protein sequence ID" value="BCB84187.1"/>
    <property type="molecule type" value="Genomic_DNA"/>
</dbReference>
<keyword evidence="3" id="KW-0472">Membrane</keyword>
<protein>
    <submittedName>
        <fullName evidence="5">Transcriptional regulator</fullName>
    </submittedName>
</protein>
<keyword evidence="6" id="KW-1185">Reference proteome</keyword>
<dbReference type="Gene3D" id="3.40.630.190">
    <property type="entry name" value="LCP protein"/>
    <property type="match status" value="1"/>
</dbReference>
<keyword evidence="3" id="KW-1133">Transmembrane helix</keyword>
<evidence type="ECO:0000256" key="3">
    <source>
        <dbReference type="SAM" id="Phobius"/>
    </source>
</evidence>
<accession>A0A6F8YDQ0</accession>
<dbReference type="AlphaFoldDB" id="A0A6F8YDQ0"/>
<dbReference type="InterPro" id="IPR050922">
    <property type="entry name" value="LytR/CpsA/Psr_CW_biosynth"/>
</dbReference>
<gene>
    <name evidence="5" type="ORF">Psuf_015000</name>
</gene>
<evidence type="ECO:0000259" key="4">
    <source>
        <dbReference type="Pfam" id="PF03816"/>
    </source>
</evidence>
<evidence type="ECO:0000256" key="2">
    <source>
        <dbReference type="SAM" id="MobiDB-lite"/>
    </source>
</evidence>
<proteinExistence type="inferred from homology"/>
<feature type="compositionally biased region" description="Polar residues" evidence="2">
    <location>
        <begin position="1"/>
        <end position="10"/>
    </location>
</feature>
<feature type="transmembrane region" description="Helical" evidence="3">
    <location>
        <begin position="33"/>
        <end position="56"/>
    </location>
</feature>
<comment type="similarity">
    <text evidence="1">Belongs to the LytR/CpsA/Psr (LCP) family.</text>
</comment>
<dbReference type="InterPro" id="IPR004474">
    <property type="entry name" value="LytR_CpsA_psr"/>
</dbReference>
<dbReference type="PANTHER" id="PTHR33392:SF6">
    <property type="entry name" value="POLYISOPRENYL-TEICHOIC ACID--PEPTIDOGLYCAN TEICHOIC ACID TRANSFERASE TAGU"/>
    <property type="match status" value="1"/>
</dbReference>
<name>A0A6F8YDQ0_9ACTN</name>
<evidence type="ECO:0000313" key="5">
    <source>
        <dbReference type="EMBL" id="BCB84187.1"/>
    </source>
</evidence>
<sequence length="353" mass="38046">MFAEPDSTQLLEVPEDTPPPKQKTGKRRRGRKILLIVLLVLALIIGGGLIAGGLYYRSVEGSIERVDAFQDVPEASRPQKVATDAKNILILGSDTRDPENTGGSRSDTIILAHLPKGRGSAQLISIPRDTWVFVPKSKNGQHGGREAKINAAFAWGGIPLTVQTVEKYTGVRIDNVAIVDFAGFQEIVDALGGVEITVEKGFTSNHSLLPGGRREFPAGKQTMDGAMALDYARERYAFADGDFARIRHQQQVIKAILDKAVSGGTLANPARLNSFLRATADAVSVDETFSIFDTATEMRHLRSGNLTFLTNPTKGTGRKGSESVVLDDPATAKALYDAVKRDAVPEILAVAKK</sequence>
<feature type="domain" description="Cell envelope-related transcriptional attenuator" evidence="4">
    <location>
        <begin position="105"/>
        <end position="260"/>
    </location>
</feature>
<dbReference type="KEGG" id="psuu:Psuf_015000"/>
<dbReference type="Pfam" id="PF03816">
    <property type="entry name" value="LytR_cpsA_psr"/>
    <property type="match status" value="1"/>
</dbReference>
<keyword evidence="3" id="KW-0812">Transmembrane</keyword>
<dbReference type="Proteomes" id="UP000503011">
    <property type="component" value="Chromosome"/>
</dbReference>
<evidence type="ECO:0000256" key="1">
    <source>
        <dbReference type="ARBA" id="ARBA00006068"/>
    </source>
</evidence>
<dbReference type="NCBIfam" id="TIGR00350">
    <property type="entry name" value="lytR_cpsA_psr"/>
    <property type="match status" value="1"/>
</dbReference>
<organism evidence="5 6">
    <name type="scientific">Phytohabitans suffuscus</name>
    <dbReference type="NCBI Taxonomy" id="624315"/>
    <lineage>
        <taxon>Bacteria</taxon>
        <taxon>Bacillati</taxon>
        <taxon>Actinomycetota</taxon>
        <taxon>Actinomycetes</taxon>
        <taxon>Micromonosporales</taxon>
        <taxon>Micromonosporaceae</taxon>
    </lineage>
</organism>
<feature type="region of interest" description="Disordered" evidence="2">
    <location>
        <begin position="1"/>
        <end position="26"/>
    </location>
</feature>
<dbReference type="PANTHER" id="PTHR33392">
    <property type="entry name" value="POLYISOPRENYL-TEICHOIC ACID--PEPTIDOGLYCAN TEICHOIC ACID TRANSFERASE TAGU"/>
    <property type="match status" value="1"/>
</dbReference>
<evidence type="ECO:0000313" key="6">
    <source>
        <dbReference type="Proteomes" id="UP000503011"/>
    </source>
</evidence>